<evidence type="ECO:0000313" key="1">
    <source>
        <dbReference type="EMBL" id="LAA75508.1"/>
    </source>
</evidence>
<name>A0A2D4HU70_MICLE</name>
<dbReference type="AlphaFoldDB" id="A0A2D4HU70"/>
<dbReference type="SUPFAM" id="SSF56219">
    <property type="entry name" value="DNase I-like"/>
    <property type="match status" value="1"/>
</dbReference>
<reference evidence="1" key="1">
    <citation type="submission" date="2017-07" db="EMBL/GenBank/DDBJ databases">
        <authorList>
            <person name="Mikheyev A."/>
            <person name="Grau M."/>
        </authorList>
    </citation>
    <scope>NUCLEOTIDE SEQUENCE</scope>
    <source>
        <tissue evidence="1">Venom_gland</tissue>
    </source>
</reference>
<reference evidence="1" key="2">
    <citation type="submission" date="2017-11" db="EMBL/GenBank/DDBJ databases">
        <title>Coralsnake Venomics: Analyses of Venom Gland Transcriptomes and Proteomes of Six Brazilian Taxa.</title>
        <authorList>
            <person name="Aird S.D."/>
            <person name="Jorge da Silva N."/>
            <person name="Qiu L."/>
            <person name="Villar-Briones A."/>
            <person name="Aparecida-Saddi V."/>
            <person name="Campos-Telles M.P."/>
            <person name="Grau M."/>
            <person name="Mikheyev A.S."/>
        </authorList>
    </citation>
    <scope>NUCLEOTIDE SEQUENCE</scope>
    <source>
        <tissue evidence="1">Venom_gland</tissue>
    </source>
</reference>
<sequence>MTVRCRPFYLPRELTVVIFTAVYIPPDANISTALAYLHITINKKFKAYPDGAHIITGDFNKACLKTVFPEFTQYVTCATRGNITLDPVYSNLKHAYKAVSLPHLGLSDHLSLFLMPGYTPLRRKTKPEIKLIKIWPEGALDQLQDCFSNTNWNLFEQEDLEEYTKTVLFYILTCVDIVSVKSASRFFQTRSSG</sequence>
<evidence type="ECO:0008006" key="2">
    <source>
        <dbReference type="Google" id="ProtNLM"/>
    </source>
</evidence>
<dbReference type="PANTHER" id="PTHR47510">
    <property type="entry name" value="REVERSE TRANSCRIPTASE DOMAIN-CONTAINING PROTEIN"/>
    <property type="match status" value="1"/>
</dbReference>
<accession>A0A2D4HU70</accession>
<dbReference type="PANTHER" id="PTHR47510:SF3">
    <property type="entry name" value="ENDO_EXONUCLEASE_PHOSPHATASE DOMAIN-CONTAINING PROTEIN"/>
    <property type="match status" value="1"/>
</dbReference>
<proteinExistence type="predicted"/>
<protein>
    <recommendedName>
        <fullName evidence="2">Endonuclease/exonuclease/phosphatase domain-containing protein</fullName>
    </recommendedName>
</protein>
<dbReference type="InterPro" id="IPR036691">
    <property type="entry name" value="Endo/exonu/phosph_ase_sf"/>
</dbReference>
<dbReference type="EMBL" id="IACK01057136">
    <property type="protein sequence ID" value="LAA75508.1"/>
    <property type="molecule type" value="Transcribed_RNA"/>
</dbReference>
<organism evidence="1">
    <name type="scientific">Micrurus lemniscatus lemniscatus</name>
    <dbReference type="NCBI Taxonomy" id="129467"/>
    <lineage>
        <taxon>Eukaryota</taxon>
        <taxon>Metazoa</taxon>
        <taxon>Chordata</taxon>
        <taxon>Craniata</taxon>
        <taxon>Vertebrata</taxon>
        <taxon>Euteleostomi</taxon>
        <taxon>Lepidosauria</taxon>
        <taxon>Squamata</taxon>
        <taxon>Bifurcata</taxon>
        <taxon>Unidentata</taxon>
        <taxon>Episquamata</taxon>
        <taxon>Toxicofera</taxon>
        <taxon>Serpentes</taxon>
        <taxon>Colubroidea</taxon>
        <taxon>Elapidae</taxon>
        <taxon>Elapinae</taxon>
        <taxon>Micrurus</taxon>
    </lineage>
</organism>